<organism evidence="2 3">
    <name type="scientific">Oleiagrimonas citrea</name>
    <dbReference type="NCBI Taxonomy" id="1665687"/>
    <lineage>
        <taxon>Bacteria</taxon>
        <taxon>Pseudomonadati</taxon>
        <taxon>Pseudomonadota</taxon>
        <taxon>Gammaproteobacteria</taxon>
        <taxon>Lysobacterales</taxon>
        <taxon>Rhodanobacteraceae</taxon>
        <taxon>Oleiagrimonas</taxon>
    </lineage>
</organism>
<evidence type="ECO:0000313" key="3">
    <source>
        <dbReference type="Proteomes" id="UP000541636"/>
    </source>
</evidence>
<dbReference type="Proteomes" id="UP000541636">
    <property type="component" value="Unassembled WGS sequence"/>
</dbReference>
<feature type="region of interest" description="Disordered" evidence="1">
    <location>
        <begin position="20"/>
        <end position="45"/>
    </location>
</feature>
<dbReference type="EMBL" id="JAAZQD010000009">
    <property type="protein sequence ID" value="NKZ40234.1"/>
    <property type="molecule type" value="Genomic_DNA"/>
</dbReference>
<proteinExistence type="predicted"/>
<comment type="caution">
    <text evidence="2">The sequence shown here is derived from an EMBL/GenBank/DDBJ whole genome shotgun (WGS) entry which is preliminary data.</text>
</comment>
<dbReference type="AlphaFoldDB" id="A0A846ZPQ7"/>
<gene>
    <name evidence="2" type="ORF">HF690_14840</name>
</gene>
<name>A0A846ZPQ7_9GAMM</name>
<sequence>MALAKGLGVSLLWVVAGEGPMQSSREKTAMKPAQSTEAQSRQMDPQRLSAAIEVLESTLKLAGADPSIARNSDLLADYYELLGHTDPVQRARIAAVLNQRVMERVRSNEKVA</sequence>
<feature type="compositionally biased region" description="Polar residues" evidence="1">
    <location>
        <begin position="33"/>
        <end position="43"/>
    </location>
</feature>
<protein>
    <submittedName>
        <fullName evidence="2">Uncharacterized protein</fullName>
    </submittedName>
</protein>
<accession>A0A846ZPQ7</accession>
<keyword evidence="3" id="KW-1185">Reference proteome</keyword>
<reference evidence="2 3" key="1">
    <citation type="journal article" date="2017" name="Int. J. Syst. Evol. Microbiol.">
        <title>Oleiagrimonas citrea sp. nov., a marine bacterium isolated from tidal flat sediment and emended description of the genus Oleiagrimonas Fang et al. 2015 and Oleiagrimonas soli.</title>
        <authorList>
            <person name="Yang S.H."/>
            <person name="Seo H.S."/>
            <person name="Seong C.N."/>
            <person name="Kwon K.K."/>
        </authorList>
    </citation>
    <scope>NUCLEOTIDE SEQUENCE [LARGE SCALE GENOMIC DNA]</scope>
    <source>
        <strain evidence="2 3">MEBiC09124</strain>
    </source>
</reference>
<evidence type="ECO:0000256" key="1">
    <source>
        <dbReference type="SAM" id="MobiDB-lite"/>
    </source>
</evidence>
<evidence type="ECO:0000313" key="2">
    <source>
        <dbReference type="EMBL" id="NKZ40234.1"/>
    </source>
</evidence>